<dbReference type="EMBL" id="JAACXV010014175">
    <property type="protein sequence ID" value="KAF7269831.1"/>
    <property type="molecule type" value="Genomic_DNA"/>
</dbReference>
<evidence type="ECO:0000313" key="3">
    <source>
        <dbReference type="Proteomes" id="UP000625711"/>
    </source>
</evidence>
<keyword evidence="3" id="KW-1185">Reference proteome</keyword>
<organism evidence="2 3">
    <name type="scientific">Rhynchophorus ferrugineus</name>
    <name type="common">Red palm weevil</name>
    <name type="synonym">Curculio ferrugineus</name>
    <dbReference type="NCBI Taxonomy" id="354439"/>
    <lineage>
        <taxon>Eukaryota</taxon>
        <taxon>Metazoa</taxon>
        <taxon>Ecdysozoa</taxon>
        <taxon>Arthropoda</taxon>
        <taxon>Hexapoda</taxon>
        <taxon>Insecta</taxon>
        <taxon>Pterygota</taxon>
        <taxon>Neoptera</taxon>
        <taxon>Endopterygota</taxon>
        <taxon>Coleoptera</taxon>
        <taxon>Polyphaga</taxon>
        <taxon>Cucujiformia</taxon>
        <taxon>Curculionidae</taxon>
        <taxon>Dryophthorinae</taxon>
        <taxon>Rhynchophorus</taxon>
    </lineage>
</organism>
<proteinExistence type="predicted"/>
<evidence type="ECO:0000256" key="1">
    <source>
        <dbReference type="SAM" id="MobiDB-lite"/>
    </source>
</evidence>
<dbReference type="AlphaFoldDB" id="A0A834M2N7"/>
<feature type="region of interest" description="Disordered" evidence="1">
    <location>
        <begin position="67"/>
        <end position="92"/>
    </location>
</feature>
<comment type="caution">
    <text evidence="2">The sequence shown here is derived from an EMBL/GenBank/DDBJ whole genome shotgun (WGS) entry which is preliminary data.</text>
</comment>
<name>A0A834M2N7_RHYFE</name>
<gene>
    <name evidence="2" type="ORF">GWI33_017146</name>
</gene>
<dbReference type="Proteomes" id="UP000625711">
    <property type="component" value="Unassembled WGS sequence"/>
</dbReference>
<sequence length="92" mass="10167">MCIRNHLYANLLSPARRPLFDNSVLKYPFWGRREPELLKKEGGLCQRDYPQTYAILFGASTAVGTRVTGSQGGKPPVAGVPPRLFHSPPIST</sequence>
<evidence type="ECO:0000313" key="2">
    <source>
        <dbReference type="EMBL" id="KAF7269831.1"/>
    </source>
</evidence>
<reference evidence="2" key="1">
    <citation type="submission" date="2020-08" db="EMBL/GenBank/DDBJ databases">
        <title>Genome sequencing and assembly of the red palm weevil Rhynchophorus ferrugineus.</title>
        <authorList>
            <person name="Dias G.B."/>
            <person name="Bergman C.M."/>
            <person name="Manee M."/>
        </authorList>
    </citation>
    <scope>NUCLEOTIDE SEQUENCE</scope>
    <source>
        <strain evidence="2">AA-2017</strain>
        <tissue evidence="2">Whole larva</tissue>
    </source>
</reference>
<accession>A0A834M2N7</accession>
<protein>
    <submittedName>
        <fullName evidence="2">Uncharacterized protein</fullName>
    </submittedName>
</protein>